<name>A0A2M7V8B2_9BACT</name>
<comment type="caution">
    <text evidence="2">The sequence shown here is derived from an EMBL/GenBank/DDBJ whole genome shotgun (WGS) entry which is preliminary data.</text>
</comment>
<keyword evidence="1" id="KW-0812">Transmembrane</keyword>
<keyword evidence="1" id="KW-1133">Transmembrane helix</keyword>
<reference evidence="3" key="1">
    <citation type="submission" date="2017-09" db="EMBL/GenBank/DDBJ databases">
        <title>Depth-based differentiation of microbial function through sediment-hosted aquifers and enrichment of novel symbionts in the deep terrestrial subsurface.</title>
        <authorList>
            <person name="Probst A.J."/>
            <person name="Ladd B."/>
            <person name="Jarett J.K."/>
            <person name="Geller-Mcgrath D.E."/>
            <person name="Sieber C.M.K."/>
            <person name="Emerson J.B."/>
            <person name="Anantharaman K."/>
            <person name="Thomas B.C."/>
            <person name="Malmstrom R."/>
            <person name="Stieglmeier M."/>
            <person name="Klingl A."/>
            <person name="Woyke T."/>
            <person name="Ryan C.M."/>
            <person name="Banfield J.F."/>
        </authorList>
    </citation>
    <scope>NUCLEOTIDE SEQUENCE [LARGE SCALE GENOMIC DNA]</scope>
</reference>
<feature type="transmembrane region" description="Helical" evidence="1">
    <location>
        <begin position="26"/>
        <end position="49"/>
    </location>
</feature>
<protein>
    <recommendedName>
        <fullName evidence="4">DUF4012 domain-containing protein</fullName>
    </recommendedName>
</protein>
<evidence type="ECO:0000313" key="3">
    <source>
        <dbReference type="Proteomes" id="UP000228568"/>
    </source>
</evidence>
<sequence>MFLGDKVFECSSNIRMFFKKRKKSNIWKWFFGSCFVVLITFLVFSYYAIRNFDLSSVIDNNFLQNTIRAELNEGQNKILDVVPVVFGFTKPKTYLFLFQNNTELRPGGGFIGVYAVVTVDRGKMEIVEVEGSGVLDKKTLANWQPVPPEPISKYLGVSQWYFSDGNWSPDFGESAKKVLELYKGEGGVNADDIDVVVGITPTVLERLMNITGDFTIDGIEFTSENVTEQLEYEVEYGYESKGMAFEDRKSIIRPFMEALVGHIKDNLFERYDDYYDVLFSLAHEKHLVFFSQASDLQTLVDNYGLSADVVETNHDYVLWVDANLGALKTDHAITRSLNYTISKRPASHESESDRYLAATTMEYFHGGTFDWRTSTYLTYTRVYVPKDSKLVSIIGKRKNGQSIGIDEVDSGEELGKQWFGVYFAVEPGEIKSLSFIYQLPTNIAEDIVSNTYNLLVQKQIGTINHGLTLHLDFGKIIQSAKPAEEEQHWGDRVYEYKGDLRLDRKFNISLKAD</sequence>
<keyword evidence="1" id="KW-0472">Membrane</keyword>
<gene>
    <name evidence="2" type="ORF">COX81_01945</name>
</gene>
<dbReference type="Pfam" id="PF13196">
    <property type="entry name" value="DUF4012"/>
    <property type="match status" value="1"/>
</dbReference>
<dbReference type="AlphaFoldDB" id="A0A2M7V8B2"/>
<dbReference type="Proteomes" id="UP000228568">
    <property type="component" value="Unassembled WGS sequence"/>
</dbReference>
<evidence type="ECO:0000256" key="1">
    <source>
        <dbReference type="SAM" id="Phobius"/>
    </source>
</evidence>
<dbReference type="EMBL" id="PFPK01000022">
    <property type="protein sequence ID" value="PIZ95040.1"/>
    <property type="molecule type" value="Genomic_DNA"/>
</dbReference>
<evidence type="ECO:0008006" key="4">
    <source>
        <dbReference type="Google" id="ProtNLM"/>
    </source>
</evidence>
<dbReference type="InterPro" id="IPR025101">
    <property type="entry name" value="DUF4012"/>
</dbReference>
<evidence type="ECO:0000313" key="2">
    <source>
        <dbReference type="EMBL" id="PIZ95040.1"/>
    </source>
</evidence>
<organism evidence="2 3">
    <name type="scientific">Candidatus Magasanikbacteria bacterium CG_4_10_14_0_2_um_filter_37_12</name>
    <dbReference type="NCBI Taxonomy" id="1974637"/>
    <lineage>
        <taxon>Bacteria</taxon>
        <taxon>Candidatus Magasanikiibacteriota</taxon>
    </lineage>
</organism>
<proteinExistence type="predicted"/>
<accession>A0A2M7V8B2</accession>